<reference evidence="3 4" key="1">
    <citation type="journal article" date="2020" name="Nat. Food">
        <title>A phased Vanilla planifolia genome enables genetic improvement of flavour and production.</title>
        <authorList>
            <person name="Hasing T."/>
            <person name="Tang H."/>
            <person name="Brym M."/>
            <person name="Khazi F."/>
            <person name="Huang T."/>
            <person name="Chambers A.H."/>
        </authorList>
    </citation>
    <scope>NUCLEOTIDE SEQUENCE [LARGE SCALE GENOMIC DNA]</scope>
    <source>
        <tissue evidence="3">Leaf</tissue>
    </source>
</reference>
<gene>
    <name evidence="3" type="ORF">HPP92_001749</name>
</gene>
<protein>
    <recommendedName>
        <fullName evidence="2">Amine oxidase domain-containing protein</fullName>
    </recommendedName>
</protein>
<name>A0A835S413_VANPL</name>
<proteinExistence type="predicted"/>
<sequence length="90" mass="10263">MVKQEGSYKYLMKGSTSFPNLFMAGDWIITRHGSTSKEKAFVTGLEAANQVVDYCGMGDFAKIIPVEDDEPHIETLRELNRRFNECQTRL</sequence>
<keyword evidence="4" id="KW-1185">Reference proteome</keyword>
<accession>A0A835S413</accession>
<keyword evidence="1" id="KW-0809">Transit peptide</keyword>
<dbReference type="Proteomes" id="UP000636800">
    <property type="component" value="Chromosome 1"/>
</dbReference>
<dbReference type="GO" id="GO:0016491">
    <property type="term" value="F:oxidoreductase activity"/>
    <property type="evidence" value="ECO:0007669"/>
    <property type="project" value="InterPro"/>
</dbReference>
<evidence type="ECO:0000313" key="4">
    <source>
        <dbReference type="Proteomes" id="UP000636800"/>
    </source>
</evidence>
<organism evidence="3 4">
    <name type="scientific">Vanilla planifolia</name>
    <name type="common">Vanilla</name>
    <dbReference type="NCBI Taxonomy" id="51239"/>
    <lineage>
        <taxon>Eukaryota</taxon>
        <taxon>Viridiplantae</taxon>
        <taxon>Streptophyta</taxon>
        <taxon>Embryophyta</taxon>
        <taxon>Tracheophyta</taxon>
        <taxon>Spermatophyta</taxon>
        <taxon>Magnoliopsida</taxon>
        <taxon>Liliopsida</taxon>
        <taxon>Asparagales</taxon>
        <taxon>Orchidaceae</taxon>
        <taxon>Vanilloideae</taxon>
        <taxon>Vanilleae</taxon>
        <taxon>Vanilla</taxon>
    </lineage>
</organism>
<feature type="domain" description="Amine oxidase" evidence="2">
    <location>
        <begin position="7"/>
        <end position="51"/>
    </location>
</feature>
<dbReference type="Pfam" id="PF01593">
    <property type="entry name" value="Amino_oxidase"/>
    <property type="match status" value="1"/>
</dbReference>
<evidence type="ECO:0000313" key="3">
    <source>
        <dbReference type="EMBL" id="KAG0497058.1"/>
    </source>
</evidence>
<evidence type="ECO:0000256" key="1">
    <source>
        <dbReference type="ARBA" id="ARBA00022946"/>
    </source>
</evidence>
<dbReference type="InterPro" id="IPR002937">
    <property type="entry name" value="Amino_oxidase"/>
</dbReference>
<dbReference type="EMBL" id="JADCNL010000001">
    <property type="protein sequence ID" value="KAG0497058.1"/>
    <property type="molecule type" value="Genomic_DNA"/>
</dbReference>
<comment type="caution">
    <text evidence="3">The sequence shown here is derived from an EMBL/GenBank/DDBJ whole genome shotgun (WGS) entry which is preliminary data.</text>
</comment>
<dbReference type="AlphaFoldDB" id="A0A835S413"/>
<evidence type="ECO:0000259" key="2">
    <source>
        <dbReference type="Pfam" id="PF01593"/>
    </source>
</evidence>